<evidence type="ECO:0000313" key="2">
    <source>
        <dbReference type="EMBL" id="SFD82645.1"/>
    </source>
</evidence>
<reference evidence="2 3" key="1">
    <citation type="submission" date="2016-10" db="EMBL/GenBank/DDBJ databases">
        <authorList>
            <person name="de Groot N.N."/>
        </authorList>
    </citation>
    <scope>NUCLEOTIDE SEQUENCE [LARGE SCALE GENOMIC DNA]</scope>
    <source>
        <strain evidence="2 3">CGMCC 4.5739</strain>
    </source>
</reference>
<feature type="region of interest" description="Disordered" evidence="1">
    <location>
        <begin position="1"/>
        <end position="34"/>
    </location>
</feature>
<keyword evidence="3" id="KW-1185">Reference proteome</keyword>
<dbReference type="EMBL" id="FOLM01000042">
    <property type="protein sequence ID" value="SFD82645.1"/>
    <property type="molecule type" value="Genomic_DNA"/>
</dbReference>
<dbReference type="AlphaFoldDB" id="A0A1I1VIL3"/>
<accession>A0A1I1VIL3</accession>
<protein>
    <submittedName>
        <fullName evidence="2">Uncharacterized protein</fullName>
    </submittedName>
</protein>
<feature type="compositionally biased region" description="Basic and acidic residues" evidence="1">
    <location>
        <begin position="1"/>
        <end position="15"/>
    </location>
</feature>
<proteinExistence type="predicted"/>
<organism evidence="2 3">
    <name type="scientific">Streptomyces aidingensis</name>
    <dbReference type="NCBI Taxonomy" id="910347"/>
    <lineage>
        <taxon>Bacteria</taxon>
        <taxon>Bacillati</taxon>
        <taxon>Actinomycetota</taxon>
        <taxon>Actinomycetes</taxon>
        <taxon>Kitasatosporales</taxon>
        <taxon>Streptomycetaceae</taxon>
        <taxon>Streptomyces</taxon>
    </lineage>
</organism>
<name>A0A1I1VIL3_9ACTN</name>
<evidence type="ECO:0000256" key="1">
    <source>
        <dbReference type="SAM" id="MobiDB-lite"/>
    </source>
</evidence>
<sequence>AAEEETRAAAHRSDHPQPAAGHPPTQHPGSRRTR</sequence>
<gene>
    <name evidence="2" type="ORF">SAMN05421773_1423</name>
</gene>
<evidence type="ECO:0000313" key="3">
    <source>
        <dbReference type="Proteomes" id="UP000199207"/>
    </source>
</evidence>
<feature type="non-terminal residue" evidence="2">
    <location>
        <position position="1"/>
    </location>
</feature>
<dbReference type="Proteomes" id="UP000199207">
    <property type="component" value="Unassembled WGS sequence"/>
</dbReference>